<feature type="region of interest" description="Disordered" evidence="1">
    <location>
        <begin position="25"/>
        <end position="63"/>
    </location>
</feature>
<dbReference type="AlphaFoldDB" id="A0A934Q3K5"/>
<protein>
    <submittedName>
        <fullName evidence="3">RcnB family protein</fullName>
    </submittedName>
</protein>
<evidence type="ECO:0000256" key="1">
    <source>
        <dbReference type="SAM" id="MobiDB-lite"/>
    </source>
</evidence>
<dbReference type="RefSeq" id="WP_200789219.1">
    <property type="nucleotide sequence ID" value="NZ_JAEDAO010000001.1"/>
</dbReference>
<accession>A0A934Q3K5</accession>
<name>A0A934Q3K5_9BURK</name>
<dbReference type="Proteomes" id="UP000617041">
    <property type="component" value="Unassembled WGS sequence"/>
</dbReference>
<proteinExistence type="predicted"/>
<dbReference type="InterPro" id="IPR024572">
    <property type="entry name" value="RcnB"/>
</dbReference>
<keyword evidence="4" id="KW-1185">Reference proteome</keyword>
<evidence type="ECO:0000313" key="4">
    <source>
        <dbReference type="Proteomes" id="UP000617041"/>
    </source>
</evidence>
<feature type="signal peptide" evidence="2">
    <location>
        <begin position="1"/>
        <end position="25"/>
    </location>
</feature>
<feature type="chain" id="PRO_5037113261" evidence="2">
    <location>
        <begin position="26"/>
        <end position="167"/>
    </location>
</feature>
<dbReference type="Gene3D" id="3.10.450.160">
    <property type="entry name" value="inner membrane protein cigr"/>
    <property type="match status" value="1"/>
</dbReference>
<gene>
    <name evidence="3" type="ORF">I8E28_16570</name>
</gene>
<organism evidence="3 4">
    <name type="scientific">Ramlibacter algicola</name>
    <dbReference type="NCBI Taxonomy" id="2795217"/>
    <lineage>
        <taxon>Bacteria</taxon>
        <taxon>Pseudomonadati</taxon>
        <taxon>Pseudomonadota</taxon>
        <taxon>Betaproteobacteria</taxon>
        <taxon>Burkholderiales</taxon>
        <taxon>Comamonadaceae</taxon>
        <taxon>Ramlibacter</taxon>
    </lineage>
</organism>
<comment type="caution">
    <text evidence="3">The sequence shown here is derived from an EMBL/GenBank/DDBJ whole genome shotgun (WGS) entry which is preliminary data.</text>
</comment>
<evidence type="ECO:0000313" key="3">
    <source>
        <dbReference type="EMBL" id="MBK0394218.1"/>
    </source>
</evidence>
<dbReference type="Pfam" id="PF11776">
    <property type="entry name" value="RcnB"/>
    <property type="match status" value="1"/>
</dbReference>
<reference evidence="3" key="1">
    <citation type="submission" date="2020-12" db="EMBL/GenBank/DDBJ databases">
        <title>Ramlibacter sp. nov., isolated from a freshwater alga, Cryptomonas.</title>
        <authorList>
            <person name="Kim H.M."/>
            <person name="Jeon C.O."/>
        </authorList>
    </citation>
    <scope>NUCLEOTIDE SEQUENCE</scope>
    <source>
        <strain evidence="3">CrO1</strain>
    </source>
</reference>
<evidence type="ECO:0000256" key="2">
    <source>
        <dbReference type="SAM" id="SignalP"/>
    </source>
</evidence>
<dbReference type="EMBL" id="JAEDAO010000001">
    <property type="protein sequence ID" value="MBK0394218.1"/>
    <property type="molecule type" value="Genomic_DNA"/>
</dbReference>
<sequence>MHQKTIRRAVLVLLAASLAGGPAFADKPEWAGKGGQGNKHKGKGKDDDHGKGRNEDRRDARVGRYFNDRDRKVVAGYYEHEYHGNGKKCPPGLAKKNNGCMPPGQAKKYAIGQPLPAGVVYYPVPQPVLLQLPPPPSGHKYVRVAADILLIAVGTSMVVDAMGDLLR</sequence>
<keyword evidence="2" id="KW-0732">Signal</keyword>
<feature type="compositionally biased region" description="Basic and acidic residues" evidence="1">
    <location>
        <begin position="44"/>
        <end position="63"/>
    </location>
</feature>